<reference evidence="1" key="1">
    <citation type="journal article" date="2023" name="bioRxiv">
        <title>Improved chromosome-level genome assembly for marigold (Tagetes erecta).</title>
        <authorList>
            <person name="Jiang F."/>
            <person name="Yuan L."/>
            <person name="Wang S."/>
            <person name="Wang H."/>
            <person name="Xu D."/>
            <person name="Wang A."/>
            <person name="Fan W."/>
        </authorList>
    </citation>
    <scope>NUCLEOTIDE SEQUENCE</scope>
    <source>
        <strain evidence="1">WSJ</strain>
        <tissue evidence="1">Leaf</tissue>
    </source>
</reference>
<protein>
    <submittedName>
        <fullName evidence="1">Uncharacterized protein</fullName>
    </submittedName>
</protein>
<dbReference type="AlphaFoldDB" id="A0AAD8K5I9"/>
<organism evidence="1 2">
    <name type="scientific">Tagetes erecta</name>
    <name type="common">African marigold</name>
    <dbReference type="NCBI Taxonomy" id="13708"/>
    <lineage>
        <taxon>Eukaryota</taxon>
        <taxon>Viridiplantae</taxon>
        <taxon>Streptophyta</taxon>
        <taxon>Embryophyta</taxon>
        <taxon>Tracheophyta</taxon>
        <taxon>Spermatophyta</taxon>
        <taxon>Magnoliopsida</taxon>
        <taxon>eudicotyledons</taxon>
        <taxon>Gunneridae</taxon>
        <taxon>Pentapetalae</taxon>
        <taxon>asterids</taxon>
        <taxon>campanulids</taxon>
        <taxon>Asterales</taxon>
        <taxon>Asteraceae</taxon>
        <taxon>Asteroideae</taxon>
        <taxon>Heliantheae alliance</taxon>
        <taxon>Tageteae</taxon>
        <taxon>Tagetes</taxon>
    </lineage>
</organism>
<evidence type="ECO:0000313" key="2">
    <source>
        <dbReference type="Proteomes" id="UP001229421"/>
    </source>
</evidence>
<dbReference type="Proteomes" id="UP001229421">
    <property type="component" value="Unassembled WGS sequence"/>
</dbReference>
<name>A0AAD8K5I9_TARER</name>
<evidence type="ECO:0000313" key="1">
    <source>
        <dbReference type="EMBL" id="KAK1415311.1"/>
    </source>
</evidence>
<gene>
    <name evidence="1" type="ORF">QVD17_31090</name>
</gene>
<accession>A0AAD8K5I9</accession>
<dbReference type="EMBL" id="JAUHHV010000008">
    <property type="protein sequence ID" value="KAK1415311.1"/>
    <property type="molecule type" value="Genomic_DNA"/>
</dbReference>
<keyword evidence="2" id="KW-1185">Reference proteome</keyword>
<proteinExistence type="predicted"/>
<sequence>MYAVCGPHLQACRHLQKKMWTKPLQFARKRLFWVMVVMVVDGGRRWVVVVEGGGGERKSRYVVISFSRYFILISSSLQIRVFPFPLLKVK</sequence>
<comment type="caution">
    <text evidence="1">The sequence shown here is derived from an EMBL/GenBank/DDBJ whole genome shotgun (WGS) entry which is preliminary data.</text>
</comment>